<gene>
    <name evidence="1" type="ORF">Taro_047216</name>
</gene>
<dbReference type="InterPro" id="IPR051144">
    <property type="entry name" value="Formin_homology_domain"/>
</dbReference>
<keyword evidence="2" id="KW-1185">Reference proteome</keyword>
<accession>A0A843X0J9</accession>
<organism evidence="1 2">
    <name type="scientific">Colocasia esculenta</name>
    <name type="common">Wild taro</name>
    <name type="synonym">Arum esculentum</name>
    <dbReference type="NCBI Taxonomy" id="4460"/>
    <lineage>
        <taxon>Eukaryota</taxon>
        <taxon>Viridiplantae</taxon>
        <taxon>Streptophyta</taxon>
        <taxon>Embryophyta</taxon>
        <taxon>Tracheophyta</taxon>
        <taxon>Spermatophyta</taxon>
        <taxon>Magnoliopsida</taxon>
        <taxon>Liliopsida</taxon>
        <taxon>Araceae</taxon>
        <taxon>Aroideae</taxon>
        <taxon>Colocasieae</taxon>
        <taxon>Colocasia</taxon>
    </lineage>
</organism>
<reference evidence="1" key="1">
    <citation type="submission" date="2017-07" db="EMBL/GenBank/DDBJ databases">
        <title>Taro Niue Genome Assembly and Annotation.</title>
        <authorList>
            <person name="Atibalentja N."/>
            <person name="Keating K."/>
            <person name="Fields C.J."/>
        </authorList>
    </citation>
    <scope>NUCLEOTIDE SEQUENCE</scope>
    <source>
        <strain evidence="1">Niue_2</strain>
        <tissue evidence="1">Leaf</tissue>
    </source>
</reference>
<evidence type="ECO:0000313" key="2">
    <source>
        <dbReference type="Proteomes" id="UP000652761"/>
    </source>
</evidence>
<proteinExistence type="predicted"/>
<dbReference type="OrthoDB" id="676843at2759"/>
<dbReference type="Proteomes" id="UP000652761">
    <property type="component" value="Unassembled WGS sequence"/>
</dbReference>
<dbReference type="AlphaFoldDB" id="A0A843X0J9"/>
<evidence type="ECO:0000313" key="1">
    <source>
        <dbReference type="EMBL" id="MQM14286.1"/>
    </source>
</evidence>
<dbReference type="PANTHER" id="PTHR45733:SF8">
    <property type="entry name" value="FORMIN-J"/>
    <property type="match status" value="1"/>
</dbReference>
<dbReference type="PANTHER" id="PTHR45733">
    <property type="entry name" value="FORMIN-J"/>
    <property type="match status" value="1"/>
</dbReference>
<protein>
    <submittedName>
        <fullName evidence="1">Uncharacterized protein</fullName>
    </submittedName>
</protein>
<name>A0A843X0J9_COLES</name>
<dbReference type="EMBL" id="NMUH01006034">
    <property type="protein sequence ID" value="MQM14286.1"/>
    <property type="molecule type" value="Genomic_DNA"/>
</dbReference>
<dbReference type="Gene3D" id="1.20.58.2220">
    <property type="entry name" value="Formin, FH2 domain"/>
    <property type="match status" value="1"/>
</dbReference>
<sequence length="251" mass="28988">MVGILWGVRRIPVTGLQRYPGVSSVNLKDFLVTAEAEVRTLTSLYFGVGRNADALALYFGEDPVRCPFEQASIHTPLNLSLSIPVATEAATPAASALALRLVMEFNFTNYRLACIRPFTFYNLWSLNVPIKRRCCPRHPRMITPPISRAEEKDYDFVDPEGMPANLMVVTHFCKKSLQKKLRDWRCWLKNHYYIEGVLNDVLVKAPDKRITQGGWELLLKFWESEKKVTEAERNKKIRVRIDRHIHWEQSL</sequence>
<comment type="caution">
    <text evidence="1">The sequence shown here is derived from an EMBL/GenBank/DDBJ whole genome shotgun (WGS) entry which is preliminary data.</text>
</comment>
<dbReference type="InterPro" id="IPR042201">
    <property type="entry name" value="FH2_Formin_sf"/>
</dbReference>